<evidence type="ECO:0000256" key="8">
    <source>
        <dbReference type="ARBA" id="ARBA00023014"/>
    </source>
</evidence>
<keyword evidence="4 9" id="KW-0808">Transferase</keyword>
<dbReference type="InterPro" id="IPR030390">
    <property type="entry name" value="MeTrfase_TrmA_AS"/>
</dbReference>
<dbReference type="InterPro" id="IPR029063">
    <property type="entry name" value="SAM-dependent_MTases_sf"/>
</dbReference>
<evidence type="ECO:0000256" key="1">
    <source>
        <dbReference type="ARBA" id="ARBA00022485"/>
    </source>
</evidence>
<evidence type="ECO:0000256" key="9">
    <source>
        <dbReference type="HAMAP-Rule" id="MF_01012"/>
    </source>
</evidence>
<dbReference type="GO" id="GO:0070041">
    <property type="term" value="F:rRNA (uridine-C5-)-methyltransferase activity"/>
    <property type="evidence" value="ECO:0007669"/>
    <property type="project" value="UniProtKB-UniRule"/>
</dbReference>
<feature type="binding site" evidence="9">
    <location>
        <position position="17"/>
    </location>
    <ligand>
        <name>[4Fe-4S] cluster</name>
        <dbReference type="ChEBI" id="CHEBI:49883"/>
    </ligand>
</feature>
<dbReference type="GO" id="GO:0005506">
    <property type="term" value="F:iron ion binding"/>
    <property type="evidence" value="ECO:0007669"/>
    <property type="project" value="UniProtKB-UniRule"/>
</dbReference>
<protein>
    <recommendedName>
        <fullName evidence="9 10">23S rRNA (uracil(747)-C(5))-methyltransferase RlmC</fullName>
        <ecNumber evidence="9 10">2.1.1.189</ecNumber>
    </recommendedName>
    <alternativeName>
        <fullName evidence="9">23S rRNA(m5U747)-methyltransferase</fullName>
    </alternativeName>
</protein>
<keyword evidence="3 9" id="KW-0489">Methyltransferase</keyword>
<evidence type="ECO:0000256" key="12">
    <source>
        <dbReference type="PROSITE-ProRule" id="PRU10015"/>
    </source>
</evidence>
<sequence length="385" mass="43233">MPKLNCHHFEQNRCNSCQWLNKSYTEQLAEKTADLKRLVSPYLLQSTEFLPAVTSPLAHFRNKAKMVVTGSVERPILGILNEEDLTDCPLYPQAFTSLFPILKTFIGRAGLVPYNVAKKRGELKYILITQSQHNQSLMIRFVLRSELKRPLVERELPMLLAQLPEKSVVSLNIQPQHSAILEGEQEIFLTEQQVLEERFNQIPLFIRPQGFFQTNPTVASQLYHTAQAWIKALPITQLWDLFCGVGGFGLHCAHTLQATNPNVALTGIEISASAIASATKSAQQLGLQNVKFASLDSAQFALNEQGTTPDLVIVNPPRRGIGKPLAEFINQLGSPYLIYSSCNAETMAKDFASLSHYELKKVQLFDMFPHTAHYEVLTFLVNKII</sequence>
<dbReference type="AlphaFoldDB" id="A0A836Z0L3"/>
<keyword evidence="6 9" id="KW-0479">Metal-binding</keyword>
<evidence type="ECO:0000256" key="11">
    <source>
        <dbReference type="PROSITE-ProRule" id="PRU01024"/>
    </source>
</evidence>
<dbReference type="RefSeq" id="WP_035492097.1">
    <property type="nucleotide sequence ID" value="NZ_JDSN01000121.1"/>
</dbReference>
<evidence type="ECO:0000256" key="7">
    <source>
        <dbReference type="ARBA" id="ARBA00023004"/>
    </source>
</evidence>
<feature type="active site" description="Nucleophile" evidence="9 11">
    <location>
        <position position="342"/>
    </location>
</feature>
<evidence type="ECO:0000256" key="6">
    <source>
        <dbReference type="ARBA" id="ARBA00022723"/>
    </source>
</evidence>
<keyword evidence="1 9" id="KW-0004">4Fe-4S</keyword>
<dbReference type="PROSITE" id="PS01230">
    <property type="entry name" value="TRMA_1"/>
    <property type="match status" value="1"/>
</dbReference>
<comment type="catalytic activity">
    <reaction evidence="9">
        <text>uridine(747) in 23S rRNA + S-adenosyl-L-methionine = 5-methyluridine(747) in 23S rRNA + S-adenosyl-L-homocysteine + H(+)</text>
        <dbReference type="Rhea" id="RHEA:42628"/>
        <dbReference type="Rhea" id="RHEA-COMP:10154"/>
        <dbReference type="Rhea" id="RHEA-COMP:10155"/>
        <dbReference type="ChEBI" id="CHEBI:15378"/>
        <dbReference type="ChEBI" id="CHEBI:57856"/>
        <dbReference type="ChEBI" id="CHEBI:59789"/>
        <dbReference type="ChEBI" id="CHEBI:65315"/>
        <dbReference type="ChEBI" id="CHEBI:74447"/>
        <dbReference type="EC" id="2.1.1.189"/>
    </reaction>
</comment>
<dbReference type="EMBL" id="JDSN01000121">
    <property type="protein sequence ID" value="KDB44937.1"/>
    <property type="molecule type" value="Genomic_DNA"/>
</dbReference>
<feature type="binding site" evidence="9 11">
    <location>
        <position position="213"/>
    </location>
    <ligand>
        <name>S-adenosyl-L-methionine</name>
        <dbReference type="ChEBI" id="CHEBI:59789"/>
    </ligand>
</feature>
<dbReference type="GO" id="GO:0051539">
    <property type="term" value="F:4 iron, 4 sulfur cluster binding"/>
    <property type="evidence" value="ECO:0007669"/>
    <property type="project" value="UniProtKB-KW"/>
</dbReference>
<organism evidence="13 14">
    <name type="scientific">Glaesserella parasuis HPS9</name>
    <dbReference type="NCBI Taxonomy" id="1450513"/>
    <lineage>
        <taxon>Bacteria</taxon>
        <taxon>Pseudomonadati</taxon>
        <taxon>Pseudomonadota</taxon>
        <taxon>Gammaproteobacteria</taxon>
        <taxon>Pasteurellales</taxon>
        <taxon>Pasteurellaceae</taxon>
        <taxon>Glaesserella</taxon>
    </lineage>
</organism>
<feature type="binding site" evidence="9 11">
    <location>
        <position position="242"/>
    </location>
    <ligand>
        <name>S-adenosyl-L-methionine</name>
        <dbReference type="ChEBI" id="CHEBI:59789"/>
    </ligand>
</feature>
<keyword evidence="7 9" id="KW-0408">Iron</keyword>
<dbReference type="Pfam" id="PF05958">
    <property type="entry name" value="tRNA_U5-meth_tr"/>
    <property type="match status" value="1"/>
</dbReference>
<keyword evidence="8 9" id="KW-0411">Iron-sulfur</keyword>
<comment type="caution">
    <text evidence="13">The sequence shown here is derived from an EMBL/GenBank/DDBJ whole genome shotgun (WGS) entry which is preliminary data.</text>
</comment>
<reference evidence="13 14" key="1">
    <citation type="submission" date="2014-02" db="EMBL/GenBank/DDBJ databases">
        <title>Comparative genomics of Haemophilus parasuis isolated from pig lungs.</title>
        <authorList>
            <person name="Kittichotirat W."/>
            <person name="Bumgarner R.E."/>
            <person name="Lawrence P."/>
        </authorList>
    </citation>
    <scope>NUCLEOTIDE SEQUENCE [LARGE SCALE GENOMIC DNA]</scope>
    <source>
        <strain evidence="13 14">HPS9</strain>
    </source>
</reference>
<dbReference type="Proteomes" id="UP000027441">
    <property type="component" value="Unassembled WGS sequence"/>
</dbReference>
<accession>A0A836Z0L3</accession>
<evidence type="ECO:0000256" key="4">
    <source>
        <dbReference type="ARBA" id="ARBA00022679"/>
    </source>
</evidence>
<feature type="active site" evidence="12">
    <location>
        <position position="342"/>
    </location>
</feature>
<evidence type="ECO:0000256" key="5">
    <source>
        <dbReference type="ARBA" id="ARBA00022691"/>
    </source>
</evidence>
<feature type="binding site" evidence="9">
    <location>
        <position position="88"/>
    </location>
    <ligand>
        <name>[4Fe-4S] cluster</name>
        <dbReference type="ChEBI" id="CHEBI:49883"/>
    </ligand>
</feature>
<dbReference type="InterPro" id="IPR030391">
    <property type="entry name" value="MeTrfase_TrmA_CS"/>
</dbReference>
<dbReference type="NCBIfam" id="TIGR02085">
    <property type="entry name" value="meth_trns_rumB"/>
    <property type="match status" value="1"/>
</dbReference>
<dbReference type="CDD" id="cd02440">
    <property type="entry name" value="AdoMet_MTases"/>
    <property type="match status" value="1"/>
</dbReference>
<dbReference type="InterPro" id="IPR010280">
    <property type="entry name" value="U5_MeTrfase_fam"/>
</dbReference>
<keyword evidence="2 9" id="KW-0698">rRNA processing</keyword>
<feature type="binding site" evidence="9 11">
    <location>
        <position position="315"/>
    </location>
    <ligand>
        <name>S-adenosyl-L-methionine</name>
        <dbReference type="ChEBI" id="CHEBI:59789"/>
    </ligand>
</feature>
<proteinExistence type="inferred from homology"/>
<comment type="function">
    <text evidence="9">Catalyzes the formation of 5-methyl-uridine at position 747 (m5U747) in 23S rRNA.</text>
</comment>
<evidence type="ECO:0000256" key="10">
    <source>
        <dbReference type="NCBIfam" id="TIGR02085"/>
    </source>
</evidence>
<dbReference type="PANTHER" id="PTHR11061">
    <property type="entry name" value="RNA M5U METHYLTRANSFERASE"/>
    <property type="match status" value="1"/>
</dbReference>
<evidence type="ECO:0000313" key="13">
    <source>
        <dbReference type="EMBL" id="KDB44937.1"/>
    </source>
</evidence>
<comment type="similarity">
    <text evidence="9">Belongs to the class I-like SAM-binding methyltransferase superfamily. RNA M5U methyltransferase family. RlmC subfamily.</text>
</comment>
<feature type="binding site" evidence="9">
    <location>
        <position position="6"/>
    </location>
    <ligand>
        <name>[4Fe-4S] cluster</name>
        <dbReference type="ChEBI" id="CHEBI:49883"/>
    </ligand>
</feature>
<dbReference type="Gene3D" id="3.40.50.150">
    <property type="entry name" value="Vaccinia Virus protein VP39"/>
    <property type="match status" value="1"/>
</dbReference>
<gene>
    <name evidence="13" type="primary">rumB</name>
    <name evidence="9" type="synonym">rlmC</name>
    <name evidence="13" type="ORF">HPS9_09110</name>
</gene>
<keyword evidence="5 9" id="KW-0949">S-adenosyl-L-methionine</keyword>
<dbReference type="GO" id="GO:0070475">
    <property type="term" value="P:rRNA base methylation"/>
    <property type="evidence" value="ECO:0007669"/>
    <property type="project" value="TreeGrafter"/>
</dbReference>
<evidence type="ECO:0000256" key="2">
    <source>
        <dbReference type="ARBA" id="ARBA00022552"/>
    </source>
</evidence>
<feature type="binding site" evidence="9">
    <location>
        <position position="14"/>
    </location>
    <ligand>
        <name>[4Fe-4S] cluster</name>
        <dbReference type="ChEBI" id="CHEBI:49883"/>
    </ligand>
</feature>
<dbReference type="HAMAP" id="MF_01012">
    <property type="entry name" value="23SrRNA_methyltr_RlmC"/>
    <property type="match status" value="1"/>
</dbReference>
<name>A0A836Z0L3_GLAPU</name>
<dbReference type="PROSITE" id="PS01231">
    <property type="entry name" value="TRMA_2"/>
    <property type="match status" value="1"/>
</dbReference>
<evidence type="ECO:0000256" key="3">
    <source>
        <dbReference type="ARBA" id="ARBA00022603"/>
    </source>
</evidence>
<dbReference type="Gene3D" id="2.40.50.1070">
    <property type="match status" value="1"/>
</dbReference>
<dbReference type="PROSITE" id="PS51687">
    <property type="entry name" value="SAM_MT_RNA_M5U"/>
    <property type="match status" value="1"/>
</dbReference>
<dbReference type="PANTHER" id="PTHR11061:SF30">
    <property type="entry name" value="TRNA (URACIL(54)-C(5))-METHYLTRANSFERASE"/>
    <property type="match status" value="1"/>
</dbReference>
<dbReference type="SUPFAM" id="SSF53335">
    <property type="entry name" value="S-adenosyl-L-methionine-dependent methyltransferases"/>
    <property type="match status" value="1"/>
</dbReference>
<feature type="binding site" evidence="9 11">
    <location>
        <position position="269"/>
    </location>
    <ligand>
        <name>S-adenosyl-L-methionine</name>
        <dbReference type="ChEBI" id="CHEBI:59789"/>
    </ligand>
</feature>
<dbReference type="EC" id="2.1.1.189" evidence="9 10"/>
<dbReference type="InterPro" id="IPR011825">
    <property type="entry name" value="23SrRNA_MeTrfase_RlmC"/>
</dbReference>
<evidence type="ECO:0000313" key="14">
    <source>
        <dbReference type="Proteomes" id="UP000027441"/>
    </source>
</evidence>